<evidence type="ECO:0000259" key="7">
    <source>
        <dbReference type="Pfam" id="PF04082"/>
    </source>
</evidence>
<accession>A0AAE8MNB2</accession>
<dbReference type="GO" id="GO:0006351">
    <property type="term" value="P:DNA-templated transcription"/>
    <property type="evidence" value="ECO:0007669"/>
    <property type="project" value="InterPro"/>
</dbReference>
<evidence type="ECO:0000256" key="4">
    <source>
        <dbReference type="ARBA" id="ARBA00022771"/>
    </source>
</evidence>
<reference evidence="8" key="1">
    <citation type="submission" date="2018-03" db="EMBL/GenBank/DDBJ databases">
        <authorList>
            <person name="Guldener U."/>
        </authorList>
    </citation>
    <scope>NUCLEOTIDE SEQUENCE</scope>
</reference>
<evidence type="ECO:0000256" key="5">
    <source>
        <dbReference type="ARBA" id="ARBA00022833"/>
    </source>
</evidence>
<dbReference type="GO" id="GO:0000978">
    <property type="term" value="F:RNA polymerase II cis-regulatory region sequence-specific DNA binding"/>
    <property type="evidence" value="ECO:0007669"/>
    <property type="project" value="InterPro"/>
</dbReference>
<dbReference type="Proteomes" id="UP001187734">
    <property type="component" value="Unassembled WGS sequence"/>
</dbReference>
<keyword evidence="3" id="KW-0677">Repeat</keyword>
<dbReference type="GO" id="GO:0000981">
    <property type="term" value="F:DNA-binding transcription factor activity, RNA polymerase II-specific"/>
    <property type="evidence" value="ECO:0007669"/>
    <property type="project" value="InterPro"/>
</dbReference>
<comment type="caution">
    <text evidence="8">The sequence shown here is derived from an EMBL/GenBank/DDBJ whole genome shotgun (WGS) entry which is preliminary data.</text>
</comment>
<keyword evidence="2" id="KW-0479">Metal-binding</keyword>
<dbReference type="InterPro" id="IPR007219">
    <property type="entry name" value="XnlR_reg_dom"/>
</dbReference>
<dbReference type="GO" id="GO:0008270">
    <property type="term" value="F:zinc ion binding"/>
    <property type="evidence" value="ECO:0007669"/>
    <property type="project" value="UniProtKB-KW"/>
</dbReference>
<evidence type="ECO:0000256" key="3">
    <source>
        <dbReference type="ARBA" id="ARBA00022737"/>
    </source>
</evidence>
<evidence type="ECO:0000313" key="8">
    <source>
        <dbReference type="EMBL" id="SPJ90954.1"/>
    </source>
</evidence>
<evidence type="ECO:0000256" key="6">
    <source>
        <dbReference type="ARBA" id="ARBA00023242"/>
    </source>
</evidence>
<dbReference type="GO" id="GO:0005634">
    <property type="term" value="C:nucleus"/>
    <property type="evidence" value="ECO:0007669"/>
    <property type="project" value="UniProtKB-SubCell"/>
</dbReference>
<dbReference type="CDD" id="cd12148">
    <property type="entry name" value="fungal_TF_MHR"/>
    <property type="match status" value="1"/>
</dbReference>
<dbReference type="AlphaFoldDB" id="A0AAE8MNB2"/>
<dbReference type="InterPro" id="IPR051059">
    <property type="entry name" value="VerF-like"/>
</dbReference>
<organism evidence="8 9">
    <name type="scientific">Fusarium torulosum</name>
    <dbReference type="NCBI Taxonomy" id="33205"/>
    <lineage>
        <taxon>Eukaryota</taxon>
        <taxon>Fungi</taxon>
        <taxon>Dikarya</taxon>
        <taxon>Ascomycota</taxon>
        <taxon>Pezizomycotina</taxon>
        <taxon>Sordariomycetes</taxon>
        <taxon>Hypocreomycetidae</taxon>
        <taxon>Hypocreales</taxon>
        <taxon>Nectriaceae</taxon>
        <taxon>Fusarium</taxon>
    </lineage>
</organism>
<dbReference type="GO" id="GO:0000785">
    <property type="term" value="C:chromatin"/>
    <property type="evidence" value="ECO:0007669"/>
    <property type="project" value="TreeGrafter"/>
</dbReference>
<keyword evidence="4" id="KW-0863">Zinc-finger</keyword>
<keyword evidence="6" id="KW-0539">Nucleus</keyword>
<name>A0AAE8MNB2_9HYPO</name>
<sequence>MICQLESNSYRESIRGGASESLSIFLRTVSKFELNWVFDPDFTLPASPPPCMTSFSRAQESQPSSWGLPSSVTMMDAGDATASCIWPWSSVTMTNPGNTAVSCVWPWSSGFNIENSPCPYELLNLDHESAGIEAIQPTPYLTEASDAWTPLTGHLWSTGYNDYLTVSNEIMLRLRNEICHTRLGQATYPHEWSSQIENECYALFGPNSLMKFTEEYWSTWHIHWPAIHKTTFKISQAPPALVASMVLLATSYSPDTHIKELARRWGDAVEIIVFADEYFGSATLFSTLSEVFLERRLRALQAGLAICVYQIFEGSAIASRRARRSRFNDIVDVGRELGFQNGQHRDLQHVINNTFCWKEFIVKEELIRTLTSLIILDSSFSIMYNAVPKVVAEEVQTDLFCPEVCFQASTESECLQHLVAWVSHPLRKGRRISFADAFKILSATQLDSQTQQMFAQFGERNLFVLTAGMVIGKSL</sequence>
<feature type="domain" description="Xylanolytic transcriptional activator regulatory" evidence="7">
    <location>
        <begin position="214"/>
        <end position="415"/>
    </location>
</feature>
<gene>
    <name evidence="8" type="ORF">FTOL_13356</name>
</gene>
<evidence type="ECO:0000256" key="1">
    <source>
        <dbReference type="ARBA" id="ARBA00004123"/>
    </source>
</evidence>
<proteinExistence type="predicted"/>
<evidence type="ECO:0000256" key="2">
    <source>
        <dbReference type="ARBA" id="ARBA00022723"/>
    </source>
</evidence>
<dbReference type="PANTHER" id="PTHR40626:SF3">
    <property type="entry name" value="TRANSCRIPTION FACTOR WITH C2H2 AND ZN(2)-CYS(6) DNA BINDING DOMAIN (EUROFUNG)-RELATED"/>
    <property type="match status" value="1"/>
</dbReference>
<keyword evidence="5" id="KW-0862">Zinc</keyword>
<comment type="subcellular location">
    <subcellularLocation>
        <location evidence="1">Nucleus</location>
    </subcellularLocation>
</comment>
<evidence type="ECO:0000313" key="9">
    <source>
        <dbReference type="Proteomes" id="UP001187734"/>
    </source>
</evidence>
<dbReference type="EMBL" id="ONZP01000788">
    <property type="protein sequence ID" value="SPJ90954.1"/>
    <property type="molecule type" value="Genomic_DNA"/>
</dbReference>
<dbReference type="PANTHER" id="PTHR40626">
    <property type="entry name" value="MIP31509P"/>
    <property type="match status" value="1"/>
</dbReference>
<dbReference type="Pfam" id="PF04082">
    <property type="entry name" value="Fungal_trans"/>
    <property type="match status" value="1"/>
</dbReference>
<protein>
    <recommendedName>
        <fullName evidence="7">Xylanolytic transcriptional activator regulatory domain-containing protein</fullName>
    </recommendedName>
</protein>
<keyword evidence="9" id="KW-1185">Reference proteome</keyword>